<proteinExistence type="inferred from homology"/>
<dbReference type="AlphaFoldDB" id="A0AAW1RZA0"/>
<gene>
    <name evidence="5" type="ORF">WJX81_001709</name>
</gene>
<dbReference type="GO" id="GO:0005730">
    <property type="term" value="C:nucleolus"/>
    <property type="evidence" value="ECO:0007669"/>
    <property type="project" value="UniProtKB-SubCell"/>
</dbReference>
<evidence type="ECO:0008006" key="7">
    <source>
        <dbReference type="Google" id="ProtNLM"/>
    </source>
</evidence>
<feature type="compositionally biased region" description="Basic residues" evidence="4">
    <location>
        <begin position="173"/>
        <end position="192"/>
    </location>
</feature>
<evidence type="ECO:0000256" key="3">
    <source>
        <dbReference type="ARBA" id="ARBA00023242"/>
    </source>
</evidence>
<feature type="compositionally biased region" description="Basic residues" evidence="4">
    <location>
        <begin position="66"/>
        <end position="75"/>
    </location>
</feature>
<organism evidence="5 6">
    <name type="scientific">Elliptochloris bilobata</name>
    <dbReference type="NCBI Taxonomy" id="381761"/>
    <lineage>
        <taxon>Eukaryota</taxon>
        <taxon>Viridiplantae</taxon>
        <taxon>Chlorophyta</taxon>
        <taxon>core chlorophytes</taxon>
        <taxon>Trebouxiophyceae</taxon>
        <taxon>Trebouxiophyceae incertae sedis</taxon>
        <taxon>Elliptochloris clade</taxon>
        <taxon>Elliptochloris</taxon>
    </lineage>
</organism>
<evidence type="ECO:0000313" key="5">
    <source>
        <dbReference type="EMBL" id="KAK9839430.1"/>
    </source>
</evidence>
<reference evidence="5 6" key="1">
    <citation type="journal article" date="2024" name="Nat. Commun.">
        <title>Phylogenomics reveals the evolutionary origins of lichenization in chlorophyte algae.</title>
        <authorList>
            <person name="Puginier C."/>
            <person name="Libourel C."/>
            <person name="Otte J."/>
            <person name="Skaloud P."/>
            <person name="Haon M."/>
            <person name="Grisel S."/>
            <person name="Petersen M."/>
            <person name="Berrin J.G."/>
            <person name="Delaux P.M."/>
            <person name="Dal Grande F."/>
            <person name="Keller J."/>
        </authorList>
    </citation>
    <scope>NUCLEOTIDE SEQUENCE [LARGE SCALE GENOMIC DNA]</scope>
    <source>
        <strain evidence="5 6">SAG 245.80</strain>
    </source>
</reference>
<accession>A0AAW1RZA0</accession>
<evidence type="ECO:0000313" key="6">
    <source>
        <dbReference type="Proteomes" id="UP001445335"/>
    </source>
</evidence>
<feature type="region of interest" description="Disordered" evidence="4">
    <location>
        <begin position="98"/>
        <end position="131"/>
    </location>
</feature>
<dbReference type="GO" id="GO:0030688">
    <property type="term" value="C:preribosome, small subunit precursor"/>
    <property type="evidence" value="ECO:0007669"/>
    <property type="project" value="InterPro"/>
</dbReference>
<name>A0AAW1RZA0_9CHLO</name>
<dbReference type="InterPro" id="IPR028160">
    <property type="entry name" value="Slx9-like"/>
</dbReference>
<feature type="region of interest" description="Disordered" evidence="4">
    <location>
        <begin position="55"/>
        <end position="83"/>
    </location>
</feature>
<dbReference type="Pfam" id="PF15341">
    <property type="entry name" value="SLX9"/>
    <property type="match status" value="1"/>
</dbReference>
<dbReference type="Proteomes" id="UP001445335">
    <property type="component" value="Unassembled WGS sequence"/>
</dbReference>
<keyword evidence="3" id="KW-0539">Nucleus</keyword>
<dbReference type="PANTHER" id="PTHR31109:SF2">
    <property type="entry name" value="RIBOSOME BIOGENESIS PROTEIN SLX9 HOMOLOG"/>
    <property type="match status" value="1"/>
</dbReference>
<evidence type="ECO:0000256" key="1">
    <source>
        <dbReference type="ARBA" id="ARBA00004604"/>
    </source>
</evidence>
<dbReference type="PANTHER" id="PTHR31109">
    <property type="entry name" value="PROTEIN FAM207A"/>
    <property type="match status" value="1"/>
</dbReference>
<dbReference type="GO" id="GO:0030686">
    <property type="term" value="C:90S preribosome"/>
    <property type="evidence" value="ECO:0007669"/>
    <property type="project" value="InterPro"/>
</dbReference>
<feature type="compositionally biased region" description="Pro residues" evidence="4">
    <location>
        <begin position="158"/>
        <end position="167"/>
    </location>
</feature>
<keyword evidence="6" id="KW-1185">Reference proteome</keyword>
<evidence type="ECO:0000256" key="2">
    <source>
        <dbReference type="ARBA" id="ARBA00011022"/>
    </source>
</evidence>
<feature type="region of interest" description="Disordered" evidence="4">
    <location>
        <begin position="153"/>
        <end position="192"/>
    </location>
</feature>
<feature type="compositionally biased region" description="Low complexity" evidence="4">
    <location>
        <begin position="21"/>
        <end position="34"/>
    </location>
</feature>
<comment type="subcellular location">
    <subcellularLocation>
        <location evidence="1">Nucleus</location>
        <location evidence="1">Nucleolus</location>
    </subcellularLocation>
</comment>
<evidence type="ECO:0000256" key="4">
    <source>
        <dbReference type="SAM" id="MobiDB-lite"/>
    </source>
</evidence>
<dbReference type="GO" id="GO:0000462">
    <property type="term" value="P:maturation of SSU-rRNA from tricistronic rRNA transcript (SSU-rRNA, 5.8S rRNA, LSU-rRNA)"/>
    <property type="evidence" value="ECO:0007669"/>
    <property type="project" value="InterPro"/>
</dbReference>
<sequence length="192" mass="20691">MVKRALRVKAERRVQAGRQRGGSADAEADGSGAAPPQHLQRKVLRRVRFLEKVAAARPALAPRGGGTRKKRRRKGAGAPDLGALDLNLTTLAASLADAEREVQQRVDAPQKGLGAGGAKARSRIVASETQRLRQVHAHPQFRADPIAAVASHLAATLPPAPAPPKAPADPAKRRQQRQLQKQRRKERRMAEG</sequence>
<protein>
    <recommendedName>
        <fullName evidence="7">Ribosome biogenesis protein SLX9</fullName>
    </recommendedName>
</protein>
<feature type="region of interest" description="Disordered" evidence="4">
    <location>
        <begin position="1"/>
        <end position="41"/>
    </location>
</feature>
<dbReference type="EMBL" id="JALJOU010000016">
    <property type="protein sequence ID" value="KAK9839430.1"/>
    <property type="molecule type" value="Genomic_DNA"/>
</dbReference>
<comment type="caution">
    <text evidence="5">The sequence shown here is derived from an EMBL/GenBank/DDBJ whole genome shotgun (WGS) entry which is preliminary data.</text>
</comment>
<comment type="similarity">
    <text evidence="2">Belongs to the SLX9 family.</text>
</comment>